<evidence type="ECO:0000313" key="11">
    <source>
        <dbReference type="EMBL" id="CAB4821281.1"/>
    </source>
</evidence>
<gene>
    <name evidence="9" type="ORF">UFOPK1438_00878</name>
    <name evidence="10" type="ORF">UFOPK2329_00499</name>
    <name evidence="11" type="ORF">UFOPK3166_00369</name>
    <name evidence="12" type="ORF">UFOPK4035_00771</name>
</gene>
<evidence type="ECO:0000259" key="8">
    <source>
        <dbReference type="PROSITE" id="PS50928"/>
    </source>
</evidence>
<sequence length="299" mass="33417">MSTKFEQTRQYYWFAVPGVLTFATLVGGSFAYNIYLSFNEWQGIGKPVWVGLANYQELIHDRVFWISFLHAFEFILAMSIIPTAMGLIIAALIYDFIAKHFGNAVSTFIRISLYVPQIIALPVVGILWAWMLSPNVGVINTVLRKIGLDKFALNWLGQSSTAMLALSVMMIWIQIGYTIVIFISGMSRLDPYLDEAAQLDGATWFERFRIVTIPQLYPEISVVLLTTTVAALKVFGPVYVMTNGGPGDATQVPAYFSYFHFFSTLKVGYGASVATVLAMILTVLAIGLLRFQRKMGVLR</sequence>
<dbReference type="InterPro" id="IPR000515">
    <property type="entry name" value="MetI-like"/>
</dbReference>
<evidence type="ECO:0000256" key="7">
    <source>
        <dbReference type="SAM" id="Phobius"/>
    </source>
</evidence>
<name>A0A6J6MAN0_9ZZZZ</name>
<dbReference type="Gene3D" id="1.10.3720.10">
    <property type="entry name" value="MetI-like"/>
    <property type="match status" value="1"/>
</dbReference>
<dbReference type="PROSITE" id="PS50928">
    <property type="entry name" value="ABC_TM1"/>
    <property type="match status" value="1"/>
</dbReference>
<dbReference type="InterPro" id="IPR050809">
    <property type="entry name" value="UgpAE/MalFG_permease"/>
</dbReference>
<dbReference type="Pfam" id="PF00528">
    <property type="entry name" value="BPD_transp_1"/>
    <property type="match status" value="1"/>
</dbReference>
<keyword evidence="5 7" id="KW-1133">Transmembrane helix</keyword>
<dbReference type="PANTHER" id="PTHR43227:SF11">
    <property type="entry name" value="BLL4140 PROTEIN"/>
    <property type="match status" value="1"/>
</dbReference>
<evidence type="ECO:0000313" key="10">
    <source>
        <dbReference type="EMBL" id="CAB4671250.1"/>
    </source>
</evidence>
<evidence type="ECO:0000256" key="3">
    <source>
        <dbReference type="ARBA" id="ARBA00022475"/>
    </source>
</evidence>
<dbReference type="PANTHER" id="PTHR43227">
    <property type="entry name" value="BLL4140 PROTEIN"/>
    <property type="match status" value="1"/>
</dbReference>
<evidence type="ECO:0000256" key="1">
    <source>
        <dbReference type="ARBA" id="ARBA00004651"/>
    </source>
</evidence>
<dbReference type="EMBL" id="CAEZSM010000127">
    <property type="protein sequence ID" value="CAB4547935.1"/>
    <property type="molecule type" value="Genomic_DNA"/>
</dbReference>
<feature type="transmembrane region" description="Helical" evidence="7">
    <location>
        <begin position="12"/>
        <end position="35"/>
    </location>
</feature>
<dbReference type="InterPro" id="IPR035906">
    <property type="entry name" value="MetI-like_sf"/>
</dbReference>
<dbReference type="SUPFAM" id="SSF161098">
    <property type="entry name" value="MetI-like"/>
    <property type="match status" value="1"/>
</dbReference>
<keyword evidence="3" id="KW-1003">Cell membrane</keyword>
<dbReference type="CDD" id="cd06261">
    <property type="entry name" value="TM_PBP2"/>
    <property type="match status" value="1"/>
</dbReference>
<dbReference type="GO" id="GO:0055085">
    <property type="term" value="P:transmembrane transport"/>
    <property type="evidence" value="ECO:0007669"/>
    <property type="project" value="InterPro"/>
</dbReference>
<evidence type="ECO:0000313" key="12">
    <source>
        <dbReference type="EMBL" id="CAB5001017.1"/>
    </source>
</evidence>
<feature type="transmembrane region" description="Helical" evidence="7">
    <location>
        <begin position="267"/>
        <end position="289"/>
    </location>
</feature>
<dbReference type="AlphaFoldDB" id="A0A6J6MAN0"/>
<protein>
    <submittedName>
        <fullName evidence="10">Unannotated protein</fullName>
    </submittedName>
</protein>
<dbReference type="EMBL" id="CAFABD010000037">
    <property type="protein sequence ID" value="CAB4821281.1"/>
    <property type="molecule type" value="Genomic_DNA"/>
</dbReference>
<feature type="transmembrane region" description="Helical" evidence="7">
    <location>
        <begin position="74"/>
        <end position="96"/>
    </location>
</feature>
<keyword evidence="6 7" id="KW-0472">Membrane</keyword>
<accession>A0A6J6MAN0</accession>
<evidence type="ECO:0000256" key="6">
    <source>
        <dbReference type="ARBA" id="ARBA00023136"/>
    </source>
</evidence>
<reference evidence="10" key="1">
    <citation type="submission" date="2020-05" db="EMBL/GenBank/DDBJ databases">
        <authorList>
            <person name="Chiriac C."/>
            <person name="Salcher M."/>
            <person name="Ghai R."/>
            <person name="Kavagutti S V."/>
        </authorList>
    </citation>
    <scope>NUCLEOTIDE SEQUENCE</scope>
</reference>
<dbReference type="GO" id="GO:0005886">
    <property type="term" value="C:plasma membrane"/>
    <property type="evidence" value="ECO:0007669"/>
    <property type="project" value="UniProtKB-SubCell"/>
</dbReference>
<evidence type="ECO:0000256" key="4">
    <source>
        <dbReference type="ARBA" id="ARBA00022692"/>
    </source>
</evidence>
<dbReference type="EMBL" id="CAEZWZ010000058">
    <property type="protein sequence ID" value="CAB4671250.1"/>
    <property type="molecule type" value="Genomic_DNA"/>
</dbReference>
<dbReference type="EMBL" id="CAFBOX010000129">
    <property type="protein sequence ID" value="CAB5001017.1"/>
    <property type="molecule type" value="Genomic_DNA"/>
</dbReference>
<keyword evidence="2" id="KW-0813">Transport</keyword>
<feature type="transmembrane region" description="Helical" evidence="7">
    <location>
        <begin position="162"/>
        <end position="183"/>
    </location>
</feature>
<evidence type="ECO:0000256" key="2">
    <source>
        <dbReference type="ARBA" id="ARBA00022448"/>
    </source>
</evidence>
<evidence type="ECO:0000256" key="5">
    <source>
        <dbReference type="ARBA" id="ARBA00022989"/>
    </source>
</evidence>
<organism evidence="10">
    <name type="scientific">freshwater metagenome</name>
    <dbReference type="NCBI Taxonomy" id="449393"/>
    <lineage>
        <taxon>unclassified sequences</taxon>
        <taxon>metagenomes</taxon>
        <taxon>ecological metagenomes</taxon>
    </lineage>
</organism>
<feature type="transmembrane region" description="Helical" evidence="7">
    <location>
        <begin position="216"/>
        <end position="236"/>
    </location>
</feature>
<proteinExistence type="predicted"/>
<evidence type="ECO:0000313" key="9">
    <source>
        <dbReference type="EMBL" id="CAB4547935.1"/>
    </source>
</evidence>
<feature type="transmembrane region" description="Helical" evidence="7">
    <location>
        <begin position="108"/>
        <end position="131"/>
    </location>
</feature>
<feature type="domain" description="ABC transmembrane type-1" evidence="8">
    <location>
        <begin position="68"/>
        <end position="290"/>
    </location>
</feature>
<comment type="subcellular location">
    <subcellularLocation>
        <location evidence="1">Cell membrane</location>
        <topology evidence="1">Multi-pass membrane protein</topology>
    </subcellularLocation>
</comment>
<keyword evidence="4 7" id="KW-0812">Transmembrane</keyword>